<name>A0ABX7U749_STRCY</name>
<keyword evidence="5" id="KW-1185">Reference proteome</keyword>
<sequence length="187" mass="18899">MAPLRRRHRSLPSGRSLMTKSSGEKVFQQFNEPSSSSPIGTGPFMLVDGRILPYTHTPVQDTGGVPAGSTFSASSAAPAAPTGPFIIVDGAVRPYEPALPARPAPVPVSGSGPLIVHGVALPQPVAGTASGGANGTAHTVPWPSVAITAIVAAVVIACMFMGKSTEAIVAGVVLIVLLANHVRIALA</sequence>
<evidence type="ECO:0000313" key="3">
    <source>
        <dbReference type="EMBL" id="QTD95715.1"/>
    </source>
</evidence>
<keyword evidence="2" id="KW-0472">Membrane</keyword>
<feature type="transmembrane region" description="Helical" evidence="2">
    <location>
        <begin position="140"/>
        <end position="162"/>
    </location>
</feature>
<feature type="transmembrane region" description="Helical" evidence="2">
    <location>
        <begin position="168"/>
        <end position="186"/>
    </location>
</feature>
<feature type="region of interest" description="Disordered" evidence="1">
    <location>
        <begin position="1"/>
        <end position="23"/>
    </location>
</feature>
<organism evidence="4 5">
    <name type="scientific">Streptomyces cyanogenus</name>
    <dbReference type="NCBI Taxonomy" id="80860"/>
    <lineage>
        <taxon>Bacteria</taxon>
        <taxon>Bacillati</taxon>
        <taxon>Actinomycetota</taxon>
        <taxon>Actinomycetes</taxon>
        <taxon>Kitasatosporales</taxon>
        <taxon>Streptomycetaceae</taxon>
        <taxon>Streptomyces</taxon>
    </lineage>
</organism>
<proteinExistence type="predicted"/>
<accession>A0ABX7U749</accession>
<evidence type="ECO:0000256" key="2">
    <source>
        <dbReference type="SAM" id="Phobius"/>
    </source>
</evidence>
<evidence type="ECO:0000313" key="4">
    <source>
        <dbReference type="EMBL" id="QTE03275.1"/>
    </source>
</evidence>
<feature type="compositionally biased region" description="Basic residues" evidence="1">
    <location>
        <begin position="1"/>
        <end position="10"/>
    </location>
</feature>
<evidence type="ECO:0000313" key="5">
    <source>
        <dbReference type="Proteomes" id="UP000663908"/>
    </source>
</evidence>
<keyword evidence="2" id="KW-1133">Transmembrane helix</keyword>
<evidence type="ECO:0000256" key="1">
    <source>
        <dbReference type="SAM" id="MobiDB-lite"/>
    </source>
</evidence>
<reference evidence="4 5" key="1">
    <citation type="submission" date="2021-03" db="EMBL/GenBank/DDBJ databases">
        <title>Complete genome sequence of Streptomyces cyanogenus S136, producer of anticancer angucycline landomycin A.</title>
        <authorList>
            <person name="Hrab P."/>
            <person name="Ruckert C."/>
            <person name="Busche T."/>
            <person name="Ostash I."/>
            <person name="Kalinowski J."/>
            <person name="Fedorenko V."/>
            <person name="Yushchuk O."/>
            <person name="Ostash B."/>
        </authorList>
    </citation>
    <scope>NUCLEOTIDE SEQUENCE [LARGE SCALE GENOMIC DNA]</scope>
    <source>
        <strain evidence="4 5">S136</strain>
    </source>
</reference>
<keyword evidence="2" id="KW-0812">Transmembrane</keyword>
<dbReference type="EMBL" id="CP071839">
    <property type="protein sequence ID" value="QTE03275.1"/>
    <property type="molecule type" value="Genomic_DNA"/>
</dbReference>
<dbReference type="Proteomes" id="UP000663908">
    <property type="component" value="Chromosome"/>
</dbReference>
<gene>
    <name evidence="3" type="ORF">S1361_00080</name>
    <name evidence="4" type="ORF">S1361_38420</name>
</gene>
<protein>
    <submittedName>
        <fullName evidence="4">Uncharacterized protein</fullName>
    </submittedName>
</protein>
<dbReference type="EMBL" id="CP071839">
    <property type="protein sequence ID" value="QTD95715.1"/>
    <property type="molecule type" value="Genomic_DNA"/>
</dbReference>